<protein>
    <submittedName>
        <fullName evidence="1">Uncharacterized protein</fullName>
    </submittedName>
</protein>
<evidence type="ECO:0000313" key="2">
    <source>
        <dbReference type="Proteomes" id="UP000182762"/>
    </source>
</evidence>
<accession>A0A1I5ZUU1</accession>
<comment type="caution">
    <text evidence="1">The sequence shown here is derived from an EMBL/GenBank/DDBJ whole genome shotgun (WGS) entry which is preliminary data.</text>
</comment>
<organism evidence="1 2">
    <name type="scientific">Priestia endophytica DSM 13796</name>
    <dbReference type="NCBI Taxonomy" id="1121089"/>
    <lineage>
        <taxon>Bacteria</taxon>
        <taxon>Bacillati</taxon>
        <taxon>Bacillota</taxon>
        <taxon>Bacilli</taxon>
        <taxon>Bacillales</taxon>
        <taxon>Bacillaceae</taxon>
        <taxon>Priestia</taxon>
    </lineage>
</organism>
<proteinExistence type="predicted"/>
<dbReference type="EMBL" id="FOXX01000005">
    <property type="protein sequence ID" value="SFQ60221.1"/>
    <property type="molecule type" value="Genomic_DNA"/>
</dbReference>
<dbReference type="Proteomes" id="UP000182762">
    <property type="component" value="Unassembled WGS sequence"/>
</dbReference>
<name>A0A1I5ZUU1_9BACI</name>
<reference evidence="1 2" key="1">
    <citation type="submission" date="2016-10" db="EMBL/GenBank/DDBJ databases">
        <authorList>
            <person name="Varghese N."/>
            <person name="Submissions S."/>
        </authorList>
    </citation>
    <scope>NUCLEOTIDE SEQUENCE [LARGE SCALE GENOMIC DNA]</scope>
    <source>
        <strain evidence="1 2">DSM 13796</strain>
    </source>
</reference>
<sequence>MVITKGDCKRERIYYDDNRNAKGGIKGMRKFYLSKSKWYSSIEREARRPIVLGKAYKNNFLSPLYENDVMAFPEKHYR</sequence>
<evidence type="ECO:0000313" key="1">
    <source>
        <dbReference type="EMBL" id="SFQ60221.1"/>
    </source>
</evidence>
<keyword evidence="2" id="KW-1185">Reference proteome</keyword>
<gene>
    <name evidence="1" type="ORF">SAMN02745910_02255</name>
</gene>